<dbReference type="Proteomes" id="UP000367750">
    <property type="component" value="Unassembled WGS sequence"/>
</dbReference>
<evidence type="ECO:0000313" key="3">
    <source>
        <dbReference type="Proteomes" id="UP000367750"/>
    </source>
</evidence>
<protein>
    <recommendedName>
        <fullName evidence="4">Copper amine oxidase-like N-terminal domain-containing protein</fullName>
    </recommendedName>
</protein>
<dbReference type="OrthoDB" id="337615at2"/>
<keyword evidence="3" id="KW-1185">Reference proteome</keyword>
<dbReference type="EMBL" id="VYKK01000022">
    <property type="protein sequence ID" value="KAA8999780.1"/>
    <property type="molecule type" value="Genomic_DNA"/>
</dbReference>
<name>A0A5J5FZK0_9BACL</name>
<dbReference type="RefSeq" id="WP_150459212.1">
    <property type="nucleotide sequence ID" value="NZ_VYKK01000022.1"/>
</dbReference>
<accession>A0A5J5FZK0</accession>
<evidence type="ECO:0008006" key="4">
    <source>
        <dbReference type="Google" id="ProtNLM"/>
    </source>
</evidence>
<gene>
    <name evidence="2" type="ORF">F4V43_15765</name>
</gene>
<organism evidence="2 3">
    <name type="scientific">Paenibacillus spiritus</name>
    <dbReference type="NCBI Taxonomy" id="2496557"/>
    <lineage>
        <taxon>Bacteria</taxon>
        <taxon>Bacillati</taxon>
        <taxon>Bacillota</taxon>
        <taxon>Bacilli</taxon>
        <taxon>Bacillales</taxon>
        <taxon>Paenibacillaceae</taxon>
        <taxon>Paenibacillus</taxon>
    </lineage>
</organism>
<feature type="signal peptide" evidence="1">
    <location>
        <begin position="1"/>
        <end position="25"/>
    </location>
</feature>
<keyword evidence="1" id="KW-0732">Signal</keyword>
<feature type="chain" id="PRO_5039467092" description="Copper amine oxidase-like N-terminal domain-containing protein" evidence="1">
    <location>
        <begin position="26"/>
        <end position="207"/>
    </location>
</feature>
<comment type="caution">
    <text evidence="2">The sequence shown here is derived from an EMBL/GenBank/DDBJ whole genome shotgun (WGS) entry which is preliminary data.</text>
</comment>
<proteinExistence type="predicted"/>
<evidence type="ECO:0000256" key="1">
    <source>
        <dbReference type="SAM" id="SignalP"/>
    </source>
</evidence>
<reference evidence="2 3" key="1">
    <citation type="submission" date="2019-09" db="EMBL/GenBank/DDBJ databases">
        <title>Bacillus ochoae sp. nov., Paenibacillus whitsoniae sp. nov., Paenibacillus spiritus sp. nov. Isolated from the Mars Exploration Rover during spacecraft assembly.</title>
        <authorList>
            <person name="Seuylemezian A."/>
            <person name="Vaishampayan P."/>
        </authorList>
    </citation>
    <scope>NUCLEOTIDE SEQUENCE [LARGE SCALE GENOMIC DNA]</scope>
    <source>
        <strain evidence="2 3">MER_111</strain>
    </source>
</reference>
<evidence type="ECO:0000313" key="2">
    <source>
        <dbReference type="EMBL" id="KAA8999780.1"/>
    </source>
</evidence>
<sequence length="207" mass="21803">MLKKKWFIASAAAALLATGSAGVVAGANLQQIKAYLNNGLRLEVDGAPYTLKDGNGKTLAPITYEGLTYLPTQALARALDVPIAYDPAAKKIEIGEGAGQPKQRPQNMPSDFPIPQDAEITVSSDTDVGGVLQSKLVYLTQESLATMGMVYSEYGRIKGLGNATQMVTSSKVIVKGRLGGSSPLSVTGAPSAEKKGYNEFTITYSEQ</sequence>
<dbReference type="AlphaFoldDB" id="A0A5J5FZK0"/>